<feature type="transmembrane region" description="Helical" evidence="7">
    <location>
        <begin position="371"/>
        <end position="392"/>
    </location>
</feature>
<feature type="domain" description="MacB-like periplasmic core" evidence="9">
    <location>
        <begin position="33"/>
        <end position="260"/>
    </location>
</feature>
<dbReference type="Proteomes" id="UP001501581">
    <property type="component" value="Unassembled WGS sequence"/>
</dbReference>
<feature type="transmembrane region" description="Helical" evidence="7">
    <location>
        <begin position="280"/>
        <end position="300"/>
    </location>
</feature>
<evidence type="ECO:0000313" key="10">
    <source>
        <dbReference type="EMBL" id="GAA1103026.1"/>
    </source>
</evidence>
<dbReference type="PANTHER" id="PTHR30572:SF4">
    <property type="entry name" value="ABC TRANSPORTER PERMEASE YTRF"/>
    <property type="match status" value="1"/>
</dbReference>
<dbReference type="InterPro" id="IPR050250">
    <property type="entry name" value="Macrolide_Exporter_MacB"/>
</dbReference>
<keyword evidence="2" id="KW-1003">Cell membrane</keyword>
<feature type="domain" description="ABC3 transporter permease C-terminal" evidence="8">
    <location>
        <begin position="287"/>
        <end position="399"/>
    </location>
</feature>
<keyword evidence="3 7" id="KW-0812">Transmembrane</keyword>
<proteinExistence type="inferred from homology"/>
<evidence type="ECO:0000313" key="11">
    <source>
        <dbReference type="Proteomes" id="UP001501581"/>
    </source>
</evidence>
<dbReference type="RefSeq" id="WP_343994326.1">
    <property type="nucleotide sequence ID" value="NZ_BAAALG010000009.1"/>
</dbReference>
<name>A0ABN1TVV7_9ACTN</name>
<reference evidence="10 11" key="1">
    <citation type="journal article" date="2019" name="Int. J. Syst. Evol. Microbiol.">
        <title>The Global Catalogue of Microorganisms (GCM) 10K type strain sequencing project: providing services to taxonomists for standard genome sequencing and annotation.</title>
        <authorList>
            <consortium name="The Broad Institute Genomics Platform"/>
            <consortium name="The Broad Institute Genome Sequencing Center for Infectious Disease"/>
            <person name="Wu L."/>
            <person name="Ma J."/>
        </authorList>
    </citation>
    <scope>NUCLEOTIDE SEQUENCE [LARGE SCALE GENOMIC DNA]</scope>
    <source>
        <strain evidence="10 11">JCM 13008</strain>
    </source>
</reference>
<keyword evidence="5 7" id="KW-0472">Membrane</keyword>
<comment type="subcellular location">
    <subcellularLocation>
        <location evidence="1">Cell membrane</location>
        <topology evidence="1">Multi-pass membrane protein</topology>
    </subcellularLocation>
</comment>
<dbReference type="InterPro" id="IPR025857">
    <property type="entry name" value="MacB_PCD"/>
</dbReference>
<evidence type="ECO:0000256" key="7">
    <source>
        <dbReference type="SAM" id="Phobius"/>
    </source>
</evidence>
<evidence type="ECO:0000256" key="5">
    <source>
        <dbReference type="ARBA" id="ARBA00023136"/>
    </source>
</evidence>
<keyword evidence="11" id="KW-1185">Reference proteome</keyword>
<evidence type="ECO:0000256" key="1">
    <source>
        <dbReference type="ARBA" id="ARBA00004651"/>
    </source>
</evidence>
<feature type="transmembrane region" description="Helical" evidence="7">
    <location>
        <begin position="336"/>
        <end position="359"/>
    </location>
</feature>
<comment type="similarity">
    <text evidence="6">Belongs to the ABC-4 integral membrane protein family.</text>
</comment>
<accession>A0ABN1TVV7</accession>
<evidence type="ECO:0000259" key="8">
    <source>
        <dbReference type="Pfam" id="PF02687"/>
    </source>
</evidence>
<evidence type="ECO:0000256" key="3">
    <source>
        <dbReference type="ARBA" id="ARBA00022692"/>
    </source>
</evidence>
<evidence type="ECO:0000259" key="9">
    <source>
        <dbReference type="Pfam" id="PF12704"/>
    </source>
</evidence>
<dbReference type="EMBL" id="BAAALG010000009">
    <property type="protein sequence ID" value="GAA1103026.1"/>
    <property type="molecule type" value="Genomic_DNA"/>
</dbReference>
<evidence type="ECO:0000256" key="6">
    <source>
        <dbReference type="ARBA" id="ARBA00038076"/>
    </source>
</evidence>
<protein>
    <submittedName>
        <fullName evidence="10">ABC transporter permease</fullName>
    </submittedName>
</protein>
<sequence length="405" mass="41829">MIGSRLDIRPSQMGVRQWASECVAALVARPGRSALTALGVFLGVGTFVTVVGLANTASGQIDARFDALAATTVSATDARRSADAAFPFGEESEHRVRQLNGVVAAGVYWHLPVSGEQVHASPTGDRMGVEVYAVSAGAWKVTAPRVRSGRVYDEFADRHRERVVVLGAAVARRLGITTLATRPSVSIQGTSFTVVGIIDGAARNPELLLAVAVPRGTALALWGAPTPRTAATLQVATQVGAAVQVSEEVRAAAAPAQIEDLAVTPPPDPRRLRDGVGGDLQGLLIGLALVCLFVGAVGIANTTLVAVVERTSEIGLRRALGARRHHIAAQVMGESAVLGGIGGLIGTSVGIVIVLVVSVSRNWTALMPSELVFASPLIGVVVGAAAGLYPAARSAQIEPTEALRR</sequence>
<feature type="transmembrane region" description="Helical" evidence="7">
    <location>
        <begin position="34"/>
        <end position="54"/>
    </location>
</feature>
<dbReference type="Pfam" id="PF02687">
    <property type="entry name" value="FtsX"/>
    <property type="match status" value="1"/>
</dbReference>
<keyword evidence="4 7" id="KW-1133">Transmembrane helix</keyword>
<organism evidence="10 11">
    <name type="scientific">Nocardioides dubius</name>
    <dbReference type="NCBI Taxonomy" id="317019"/>
    <lineage>
        <taxon>Bacteria</taxon>
        <taxon>Bacillati</taxon>
        <taxon>Actinomycetota</taxon>
        <taxon>Actinomycetes</taxon>
        <taxon>Propionibacteriales</taxon>
        <taxon>Nocardioidaceae</taxon>
        <taxon>Nocardioides</taxon>
    </lineage>
</organism>
<dbReference type="Pfam" id="PF12704">
    <property type="entry name" value="MacB_PCD"/>
    <property type="match status" value="1"/>
</dbReference>
<evidence type="ECO:0000256" key="4">
    <source>
        <dbReference type="ARBA" id="ARBA00022989"/>
    </source>
</evidence>
<evidence type="ECO:0000256" key="2">
    <source>
        <dbReference type="ARBA" id="ARBA00022475"/>
    </source>
</evidence>
<comment type="caution">
    <text evidence="10">The sequence shown here is derived from an EMBL/GenBank/DDBJ whole genome shotgun (WGS) entry which is preliminary data.</text>
</comment>
<dbReference type="PANTHER" id="PTHR30572">
    <property type="entry name" value="MEMBRANE COMPONENT OF TRANSPORTER-RELATED"/>
    <property type="match status" value="1"/>
</dbReference>
<dbReference type="InterPro" id="IPR003838">
    <property type="entry name" value="ABC3_permease_C"/>
</dbReference>
<gene>
    <name evidence="10" type="ORF">GCM10009668_22140</name>
</gene>